<reference evidence="1 2" key="1">
    <citation type="submission" date="2010-08" db="EMBL/GenBank/DDBJ databases">
        <title>The draft genome of Desulfovibrio fructosovorans JJ.</title>
        <authorList>
            <consortium name="US DOE Joint Genome Institute (JGI-PGF)"/>
            <person name="Lucas S."/>
            <person name="Copeland A."/>
            <person name="Lapidus A."/>
            <person name="Cheng J.-F."/>
            <person name="Bruce D."/>
            <person name="Goodwin L."/>
            <person name="Pitluck S."/>
            <person name="Land M.L."/>
            <person name="Hauser L."/>
            <person name="Chang Y.-J."/>
            <person name="Jeffries C."/>
            <person name="Wall J.D."/>
            <person name="Stahl D.A."/>
            <person name="Arkin A.P."/>
            <person name="Dehal P."/>
            <person name="Stolyar S.M."/>
            <person name="Hazen T.C."/>
            <person name="Woyke T.J."/>
        </authorList>
    </citation>
    <scope>NUCLEOTIDE SEQUENCE [LARGE SCALE GENOMIC DNA]</scope>
    <source>
        <strain evidence="1 2">JJ</strain>
    </source>
</reference>
<accession>E1JTU0</accession>
<proteinExistence type="predicted"/>
<organism evidence="1 2">
    <name type="scientific">Solidesulfovibrio fructosivorans JJ]</name>
    <dbReference type="NCBI Taxonomy" id="596151"/>
    <lineage>
        <taxon>Bacteria</taxon>
        <taxon>Pseudomonadati</taxon>
        <taxon>Thermodesulfobacteriota</taxon>
        <taxon>Desulfovibrionia</taxon>
        <taxon>Desulfovibrionales</taxon>
        <taxon>Desulfovibrionaceae</taxon>
        <taxon>Solidesulfovibrio</taxon>
    </lineage>
</organism>
<keyword evidence="2" id="KW-1185">Reference proteome</keyword>
<dbReference type="EMBL" id="AECZ01000005">
    <property type="protein sequence ID" value="EFL52219.1"/>
    <property type="molecule type" value="Genomic_DNA"/>
</dbReference>
<evidence type="ECO:0000313" key="1">
    <source>
        <dbReference type="EMBL" id="EFL52219.1"/>
    </source>
</evidence>
<sequence>MRLPSHPALQYRWAVRDSRDGKVLVYYGLRNPPRHQETVLPVPAALAEALAGLDGATPLDSLPAAVRESETFGRLVAQGIVVDKQDRRRPSTADHKRTCTRCVADDHLLPGLEFDARGVCAFCQCYERAEQTGGSAGPRNVVDEAALLSIAKGNKDSRFDVMVLCTGGKDSTFLLWYLAKQLGLRVLAASWNMPYTNDTCRENIRRALELLPDVELMERTLPINAVRDAMRAQFGQVGAPCLCPTVAHVLFFPLAASERIPVVMQGVEEVQLAVMSHVMRSLQSGKGPARPEPLSIREQTLQFLGMAASAPEPPDPFSLMADYIRYQRSIRSSLDQIYGPLDRLLARAREDESVFVPQFLRLKTNALYGSWKEVATLMQKEMDWKMPPGQKGLLHTSCRIEKVKDYCQYMRFRNMRTTAFPQSIVEVSAGVSFGLLSREEAVREVAELGYHHEPEVMAELLGDLRLSDADRHSHGETVYSLCDGASGCRG</sequence>
<comment type="caution">
    <text evidence="1">The sequence shown here is derived from an EMBL/GenBank/DDBJ whole genome shotgun (WGS) entry which is preliminary data.</text>
</comment>
<dbReference type="STRING" id="596151.DesfrDRAFT_1039"/>
<name>E1JTU0_SOLFR</name>
<dbReference type="RefSeq" id="WP_005991770.1">
    <property type="nucleotide sequence ID" value="NZ_AECZ01000005.1"/>
</dbReference>
<protein>
    <submittedName>
        <fullName evidence="1">Uncharacterized protein</fullName>
    </submittedName>
</protein>
<dbReference type="Gene3D" id="3.40.50.620">
    <property type="entry name" value="HUPs"/>
    <property type="match status" value="1"/>
</dbReference>
<dbReference type="SUPFAM" id="SSF52402">
    <property type="entry name" value="Adenine nucleotide alpha hydrolases-like"/>
    <property type="match status" value="1"/>
</dbReference>
<gene>
    <name evidence="1" type="ORF">DesfrDRAFT_1039</name>
</gene>
<dbReference type="AlphaFoldDB" id="E1JTU0"/>
<evidence type="ECO:0000313" key="2">
    <source>
        <dbReference type="Proteomes" id="UP000006250"/>
    </source>
</evidence>
<dbReference type="OrthoDB" id="5366152at2"/>
<dbReference type="Proteomes" id="UP000006250">
    <property type="component" value="Unassembled WGS sequence"/>
</dbReference>
<dbReference type="eggNOG" id="COG0037">
    <property type="taxonomic scope" value="Bacteria"/>
</dbReference>
<dbReference type="InterPro" id="IPR014729">
    <property type="entry name" value="Rossmann-like_a/b/a_fold"/>
</dbReference>